<comment type="similarity">
    <text evidence="1">Belongs to the glycosyl hydrolase 2 family.</text>
</comment>
<dbReference type="InterPro" id="IPR013783">
    <property type="entry name" value="Ig-like_fold"/>
</dbReference>
<dbReference type="Pfam" id="PF02836">
    <property type="entry name" value="Glyco_hydro_2_C"/>
    <property type="match status" value="1"/>
</dbReference>
<dbReference type="Gene3D" id="2.60.120.260">
    <property type="entry name" value="Galactose-binding domain-like"/>
    <property type="match status" value="1"/>
</dbReference>
<feature type="domain" description="Glycoside hydrolase family 2 immunoglobulin-like beta-sandwich" evidence="4">
    <location>
        <begin position="194"/>
        <end position="296"/>
    </location>
</feature>
<evidence type="ECO:0000259" key="4">
    <source>
        <dbReference type="Pfam" id="PF00703"/>
    </source>
</evidence>
<comment type="caution">
    <text evidence="7">The sequence shown here is derived from an EMBL/GenBank/DDBJ whole genome shotgun (WGS) entry which is preliminary data.</text>
</comment>
<evidence type="ECO:0000313" key="7">
    <source>
        <dbReference type="EMBL" id="PYF71469.1"/>
    </source>
</evidence>
<name>A0A318UCF3_9SPHI</name>
<dbReference type="Gene3D" id="3.20.20.80">
    <property type="entry name" value="Glycosidases"/>
    <property type="match status" value="1"/>
</dbReference>
<dbReference type="PANTHER" id="PTHR42732:SF1">
    <property type="entry name" value="BETA-MANNOSIDASE"/>
    <property type="match status" value="1"/>
</dbReference>
<dbReference type="InterPro" id="IPR008979">
    <property type="entry name" value="Galactose-bd-like_sf"/>
</dbReference>
<sequence length="687" mass="78840">MKEVLRKQKFKIMMYILLFSQALTGKAQFARQTISLNDNWSFRKTKDSTAKEWMVVKLPHTWNATDMQLSKDFYQGEGTYKREFIFGPEYKDKRLFLRFEGVGQVATVYVNGQLIGTHKGAYGAFCLDITYAVKLGIPNTILVKADNTARKDVIPVNHFLFGIYGGIYRPVSLIVTNKLNISTTDYASPGIYISQKNVSAGSADISVAVKIENKEKLSQDIQLKTIVYDRAGRAVLEKSTFEKIGTQGRQQVTQELQLEKPHLWDGLNDPYLYKVHTQIIRGNKVMDEVVQPLGLRKFEIIPGKGFFLNGRAYAMHGVSRHQDRWQYGSALSNDQHQQDLDIIKEMGATTIRFAHYQQAEYMYAACDSMGFVSWAEIPFVNKYTGEEGDNARQQLTELILQNYNHPSIYVWGLHNEVYGKTPADFPAVLTRELNDMAKLEDPYRYTASVSGYGEMERPTNLNTDIQGMNRYYGWYEGKIGDLEDWAHGLETKYPDNKVILAEYGADGNVFQQQEASALGDTYDYTLPFYPETYETKTHEIQWPVIARHPYIAASYVWNMFDFATPMWNRGSMPARNMKGLVTFDRKLKKDAFYWYKANWSKEPVLYLTERRNALRKNEITNVTVYSNSGRPSLYLNGKKIAALPVQGSNDVQFIFKDLHLKKGDNKIKTVVLNQGKMLTDTMVWTLK</sequence>
<dbReference type="Pfam" id="PF02837">
    <property type="entry name" value="Glyco_hydro_2_N"/>
    <property type="match status" value="1"/>
</dbReference>
<evidence type="ECO:0000256" key="3">
    <source>
        <dbReference type="ARBA" id="ARBA00023295"/>
    </source>
</evidence>
<dbReference type="InterPro" id="IPR006101">
    <property type="entry name" value="Glyco_hydro_2"/>
</dbReference>
<evidence type="ECO:0000259" key="5">
    <source>
        <dbReference type="Pfam" id="PF02836"/>
    </source>
</evidence>
<dbReference type="SUPFAM" id="SSF51445">
    <property type="entry name" value="(Trans)glycosidases"/>
    <property type="match status" value="1"/>
</dbReference>
<feature type="domain" description="Glycosyl hydrolases family 2 sugar binding" evidence="6">
    <location>
        <begin position="32"/>
        <end position="175"/>
    </location>
</feature>
<organism evidence="7 8">
    <name type="scientific">Pedobacter nutrimenti</name>
    <dbReference type="NCBI Taxonomy" id="1241337"/>
    <lineage>
        <taxon>Bacteria</taxon>
        <taxon>Pseudomonadati</taxon>
        <taxon>Bacteroidota</taxon>
        <taxon>Sphingobacteriia</taxon>
        <taxon>Sphingobacteriales</taxon>
        <taxon>Sphingobacteriaceae</taxon>
        <taxon>Pedobacter</taxon>
    </lineage>
</organism>
<keyword evidence="8" id="KW-1185">Reference proteome</keyword>
<evidence type="ECO:0000313" key="8">
    <source>
        <dbReference type="Proteomes" id="UP000248198"/>
    </source>
</evidence>
<dbReference type="InterPro" id="IPR006104">
    <property type="entry name" value="Glyco_hydro_2_N"/>
</dbReference>
<keyword evidence="2" id="KW-0378">Hydrolase</keyword>
<dbReference type="PRINTS" id="PR00132">
    <property type="entry name" value="GLHYDRLASE2"/>
</dbReference>
<dbReference type="SUPFAM" id="SSF49303">
    <property type="entry name" value="beta-Galactosidase/glucuronidase domain"/>
    <property type="match status" value="1"/>
</dbReference>
<dbReference type="AlphaFoldDB" id="A0A318UCF3"/>
<dbReference type="InterPro" id="IPR051913">
    <property type="entry name" value="GH2_Domain-Containing"/>
</dbReference>
<dbReference type="SUPFAM" id="SSF49785">
    <property type="entry name" value="Galactose-binding domain-like"/>
    <property type="match status" value="1"/>
</dbReference>
<dbReference type="Pfam" id="PF00703">
    <property type="entry name" value="Glyco_hydro_2"/>
    <property type="match status" value="1"/>
</dbReference>
<proteinExistence type="inferred from homology"/>
<dbReference type="GO" id="GO:0004553">
    <property type="term" value="F:hydrolase activity, hydrolyzing O-glycosyl compounds"/>
    <property type="evidence" value="ECO:0007669"/>
    <property type="project" value="InterPro"/>
</dbReference>
<evidence type="ECO:0000256" key="2">
    <source>
        <dbReference type="ARBA" id="ARBA00022801"/>
    </source>
</evidence>
<protein>
    <submittedName>
        <fullName evidence="7">Beta-galactosidase</fullName>
    </submittedName>
</protein>
<dbReference type="Gene3D" id="2.60.40.10">
    <property type="entry name" value="Immunoglobulins"/>
    <property type="match status" value="2"/>
</dbReference>
<accession>A0A318UCF3</accession>
<evidence type="ECO:0000256" key="1">
    <source>
        <dbReference type="ARBA" id="ARBA00007401"/>
    </source>
</evidence>
<dbReference type="PANTHER" id="PTHR42732">
    <property type="entry name" value="BETA-GALACTOSIDASE"/>
    <property type="match status" value="1"/>
</dbReference>
<gene>
    <name evidence="7" type="ORF">B0O44_10784</name>
</gene>
<keyword evidence="3" id="KW-0326">Glycosidase</keyword>
<evidence type="ECO:0000259" key="6">
    <source>
        <dbReference type="Pfam" id="PF02837"/>
    </source>
</evidence>
<dbReference type="InterPro" id="IPR036156">
    <property type="entry name" value="Beta-gal/glucu_dom_sf"/>
</dbReference>
<dbReference type="EMBL" id="QKLU01000007">
    <property type="protein sequence ID" value="PYF71469.1"/>
    <property type="molecule type" value="Genomic_DNA"/>
</dbReference>
<dbReference type="Proteomes" id="UP000248198">
    <property type="component" value="Unassembled WGS sequence"/>
</dbReference>
<dbReference type="InterPro" id="IPR006102">
    <property type="entry name" value="Ig-like_GH2"/>
</dbReference>
<feature type="domain" description="Glycoside hydrolase family 2 catalytic" evidence="5">
    <location>
        <begin position="304"/>
        <end position="594"/>
    </location>
</feature>
<dbReference type="InterPro" id="IPR017853">
    <property type="entry name" value="GH"/>
</dbReference>
<dbReference type="GO" id="GO:0005975">
    <property type="term" value="P:carbohydrate metabolic process"/>
    <property type="evidence" value="ECO:0007669"/>
    <property type="project" value="InterPro"/>
</dbReference>
<dbReference type="InterPro" id="IPR006103">
    <property type="entry name" value="Glyco_hydro_2_cat"/>
</dbReference>
<reference evidence="7 8" key="1">
    <citation type="submission" date="2018-06" db="EMBL/GenBank/DDBJ databases">
        <title>Genomic Encyclopedia of Archaeal and Bacterial Type Strains, Phase II (KMG-II): from individual species to whole genera.</title>
        <authorList>
            <person name="Goeker M."/>
        </authorList>
    </citation>
    <scope>NUCLEOTIDE SEQUENCE [LARGE SCALE GENOMIC DNA]</scope>
    <source>
        <strain evidence="7 8">DSM 27372</strain>
    </source>
</reference>